<accession>A0A1H8KD07</accession>
<dbReference type="AlphaFoldDB" id="A0A1H8KD07"/>
<organism evidence="2 3">
    <name type="scientific">Actinacidiphila rubida</name>
    <dbReference type="NCBI Taxonomy" id="310780"/>
    <lineage>
        <taxon>Bacteria</taxon>
        <taxon>Bacillati</taxon>
        <taxon>Actinomycetota</taxon>
        <taxon>Actinomycetes</taxon>
        <taxon>Kitasatosporales</taxon>
        <taxon>Streptomycetaceae</taxon>
        <taxon>Actinacidiphila</taxon>
    </lineage>
</organism>
<evidence type="ECO:0000313" key="3">
    <source>
        <dbReference type="Proteomes" id="UP000181951"/>
    </source>
</evidence>
<feature type="region of interest" description="Disordered" evidence="1">
    <location>
        <begin position="52"/>
        <end position="81"/>
    </location>
</feature>
<name>A0A1H8KD07_9ACTN</name>
<feature type="region of interest" description="Disordered" evidence="1">
    <location>
        <begin position="187"/>
        <end position="251"/>
    </location>
</feature>
<protein>
    <submittedName>
        <fullName evidence="2">Uncharacterized protein</fullName>
    </submittedName>
</protein>
<keyword evidence="3" id="KW-1185">Reference proteome</keyword>
<dbReference type="EMBL" id="FODD01000012">
    <property type="protein sequence ID" value="SEN90715.1"/>
    <property type="molecule type" value="Genomic_DNA"/>
</dbReference>
<dbReference type="Proteomes" id="UP000181951">
    <property type="component" value="Unassembled WGS sequence"/>
</dbReference>
<gene>
    <name evidence="2" type="ORF">SAMN05216267_1012134</name>
</gene>
<evidence type="ECO:0000313" key="2">
    <source>
        <dbReference type="EMBL" id="SEN90715.1"/>
    </source>
</evidence>
<evidence type="ECO:0000256" key="1">
    <source>
        <dbReference type="SAM" id="MobiDB-lite"/>
    </source>
</evidence>
<sequence length="343" mass="35754">MPARPAADIGVPPCRTCELAPGAGRAGGRGPTLTSAFAPAVTAPAAAAPAALVPGPAGRARPAGSDPATRGAGARSAPTLPGSFSELRGRLLSVIRVRVRRPSSVDTEVEARARTRVAGGIAALLGAREQGTQRLRHGPGHIRRSRRDAHLGDALLGKGEITCHGCPRPVAAPLIAHLLCPGQLRPVSTPSRATPGGGRRLPSPPGLGLRTRSRTRSRTRTGVPGDPTTHHPCIPRAPRDPAPGRPPSTGLGLLDFRSLPAEKRNYQWSSSWSGPVPGRRATRRPASPFIKNRARMTADVQETLDTTTLQLGPTARCSPLAFCVHDHSRAGGSGSRETIAKRS</sequence>
<proteinExistence type="predicted"/>
<feature type="compositionally biased region" description="Low complexity" evidence="1">
    <location>
        <begin position="52"/>
        <end position="68"/>
    </location>
</feature>
<dbReference type="STRING" id="310780.SAMN05216267_1012134"/>
<reference evidence="2 3" key="1">
    <citation type="submission" date="2016-10" db="EMBL/GenBank/DDBJ databases">
        <authorList>
            <person name="de Groot N.N."/>
        </authorList>
    </citation>
    <scope>NUCLEOTIDE SEQUENCE [LARGE SCALE GENOMIC DNA]</scope>
    <source>
        <strain evidence="2 3">CGMCC 4.2026</strain>
    </source>
</reference>